<dbReference type="InterPro" id="IPR013378">
    <property type="entry name" value="InlB-like_B-rpt"/>
</dbReference>
<feature type="region of interest" description="Disordered" evidence="2">
    <location>
        <begin position="647"/>
        <end position="668"/>
    </location>
</feature>
<proteinExistence type="predicted"/>
<reference evidence="3 4" key="1">
    <citation type="submission" date="2019-05" db="EMBL/GenBank/DDBJ databases">
        <title>Complete genome sequencing of Anaerostipes rhamnosivorans.</title>
        <authorList>
            <person name="Bui T.P.N."/>
            <person name="de Vos W.M."/>
        </authorList>
    </citation>
    <scope>NUCLEOTIDE SEQUENCE [LARGE SCALE GENOMIC DNA]</scope>
    <source>
        <strain evidence="3 4">1y2</strain>
    </source>
</reference>
<dbReference type="Pfam" id="PF09479">
    <property type="entry name" value="Flg_new"/>
    <property type="match status" value="1"/>
</dbReference>
<gene>
    <name evidence="3" type="ORF">AR1Y2_3377</name>
</gene>
<protein>
    <submittedName>
        <fullName evidence="3">Fibronectin type III domain protein</fullName>
    </submittedName>
</protein>
<dbReference type="KEGG" id="arf:AR1Y2_3377"/>
<evidence type="ECO:0000313" key="3">
    <source>
        <dbReference type="EMBL" id="QCP36831.1"/>
    </source>
</evidence>
<dbReference type="Proteomes" id="UP000298653">
    <property type="component" value="Chromosome"/>
</dbReference>
<evidence type="ECO:0000256" key="1">
    <source>
        <dbReference type="ARBA" id="ARBA00004196"/>
    </source>
</evidence>
<feature type="compositionally biased region" description="Polar residues" evidence="2">
    <location>
        <begin position="653"/>
        <end position="662"/>
    </location>
</feature>
<organism evidence="3 4">
    <name type="scientific">Anaerostipes rhamnosivorans</name>
    <dbReference type="NCBI Taxonomy" id="1229621"/>
    <lineage>
        <taxon>Bacteria</taxon>
        <taxon>Bacillati</taxon>
        <taxon>Bacillota</taxon>
        <taxon>Clostridia</taxon>
        <taxon>Lachnospirales</taxon>
        <taxon>Lachnospiraceae</taxon>
        <taxon>Anaerostipes</taxon>
    </lineage>
</organism>
<name>A0A4P8IIE7_9FIRM</name>
<keyword evidence="4" id="KW-1185">Reference proteome</keyword>
<accession>A0A4P8IIE7</accession>
<dbReference type="EMBL" id="CP040058">
    <property type="protein sequence ID" value="QCP36831.1"/>
    <property type="molecule type" value="Genomic_DNA"/>
</dbReference>
<evidence type="ECO:0000313" key="4">
    <source>
        <dbReference type="Proteomes" id="UP000298653"/>
    </source>
</evidence>
<dbReference type="GO" id="GO:0030313">
    <property type="term" value="C:cell envelope"/>
    <property type="evidence" value="ECO:0007669"/>
    <property type="project" value="UniProtKB-SubCell"/>
</dbReference>
<dbReference type="Gene3D" id="2.60.40.4270">
    <property type="entry name" value="Listeria-Bacteroides repeat domain"/>
    <property type="match status" value="1"/>
</dbReference>
<evidence type="ECO:0000256" key="2">
    <source>
        <dbReference type="SAM" id="MobiDB-lite"/>
    </source>
</evidence>
<dbReference type="InterPro" id="IPR042229">
    <property type="entry name" value="Listeria/Bacterioides_rpt_sf"/>
</dbReference>
<dbReference type="RefSeq" id="WP_243118790.1">
    <property type="nucleotide sequence ID" value="NZ_CP040058.1"/>
</dbReference>
<dbReference type="AlphaFoldDB" id="A0A4P8IIE7"/>
<comment type="subcellular location">
    <subcellularLocation>
        <location evidence="1">Cell envelope</location>
    </subcellularLocation>
</comment>
<sequence>MDVSQGNIRITASGAKGGGLDEDETTLNPNGYHITGTTTQYNIIVEKDVTAQLTLDNVNITCSLSNHDCLNVSHADVIVTLVGNNALTSNAGTNDNVTSADAGNAVAKDGMDGALTIQCEYADEKGHKCSKEKCGSLLAKGNPKLYHAGGLGSTFRNTAKKGESGFSNLTIKGGNIEASAGGDSPGIGAACVAEAWGGGYTKDIYITGGNVKAIGTESGSGIGSGYGSKVDGVYISGGIVEAVGGLYAPGIGASRTYPGSSQITTNIKISGGDTVVTAVGDKATNMPGIGSGGGNDKVSNVIASPDKGYQGYIQDGTSLTDYSFTAGTPFSSDTDIVVGKFYTKVYFGPFRDVNGIEDTTKEQIGANHVISKTGGEAFSKEQITYLTKVTGKQQNGTDFPEGELTLADPAQLEAVNEAKTSGKTGEFPITYTTPNGTTATISVFLRDDGNDANELRPEKPAPMLGANDFIKETGGNAFTEEELKNFGQIKAKDKEGNNVDLKEFKVDQEHFKKINEAKTKGKAGVFELSYEAPDGSKVTVNVTLVGEYDEITEDPDSREIIKGKHIISKTGGEGFDEEQLKELSKVKAADENENEIPKEQLVFPDPGQIQVINQAKTAGNVGDYPLTFQTPNGTQVTIQVFLRKEGTDGTKYSPENPTSSIGANDARHPTGGLAFTTDELIGLCKAKSKDSQGDNAELKVNREQFDLINSKKTAGKTGIFPLTFSMRDGREVSVFITLTGWHNVTFDSKGGDYTPETQTVEGGQKAVVPEEPKKKGHNFAGWYYTDNDGKESKWDFETPIHEDIELEAEWTRIPDTEKKDNTKTSFVEKKTTQKKLPDWEYKKRIRKSVRTAKTSDKAEGIPETLALIGISAAVSIFLLCRRSLKEE</sequence>
<dbReference type="Pfam" id="PF18889">
    <property type="entry name" value="Beta_helix_3"/>
    <property type="match status" value="3"/>
</dbReference>